<keyword evidence="3" id="KW-1185">Reference proteome</keyword>
<evidence type="ECO:0000259" key="1">
    <source>
        <dbReference type="Pfam" id="PF11716"/>
    </source>
</evidence>
<evidence type="ECO:0000313" key="2">
    <source>
        <dbReference type="EMBL" id="SEE16479.1"/>
    </source>
</evidence>
<dbReference type="STRING" id="648782.SAMN04488554_1689"/>
<feature type="domain" description="Mycothiol-dependent maleylpyruvate isomerase metal-binding" evidence="1">
    <location>
        <begin position="8"/>
        <end position="123"/>
    </location>
</feature>
<dbReference type="RefSeq" id="WP_089772511.1">
    <property type="nucleotide sequence ID" value="NZ_FNTX01000001.1"/>
</dbReference>
<proteinExistence type="predicted"/>
<dbReference type="InterPro" id="IPR034660">
    <property type="entry name" value="DinB/YfiT-like"/>
</dbReference>
<accession>A0A1H5GLA7</accession>
<dbReference type="InterPro" id="IPR017519">
    <property type="entry name" value="CHP03085"/>
</dbReference>
<dbReference type="NCBIfam" id="TIGR03085">
    <property type="entry name" value="TIGR03085 family metal-binding protein"/>
    <property type="match status" value="1"/>
</dbReference>
<gene>
    <name evidence="2" type="ORF">SAMN04488554_1689</name>
</gene>
<dbReference type="SUPFAM" id="SSF109854">
    <property type="entry name" value="DinB/YfiT-like putative metalloenzymes"/>
    <property type="match status" value="1"/>
</dbReference>
<dbReference type="AlphaFoldDB" id="A0A1H5GLA7"/>
<dbReference type="NCBIfam" id="TIGR03083">
    <property type="entry name" value="maleylpyruvate isomerase family mycothiol-dependent enzyme"/>
    <property type="match status" value="1"/>
</dbReference>
<evidence type="ECO:0000313" key="3">
    <source>
        <dbReference type="Proteomes" id="UP000199220"/>
    </source>
</evidence>
<sequence>MWAQQEQVDLVSTMRAAGPDAPTLCAGWRTRHLAAHLYLRGHRPWALATSADDATMRLGDQCAEAHTYEQLLADFIAPPRGLAGASGLRRVSARADDAVNLLEYVVHHEDVRRAETLPPPREHDQGMLDAVWRRVAGMARIAYRTAPVGVILVVPHGPRLRARRDSDGVAVIGPPVEQALYAFGRRDQSDVTLHGAPDAVARMRDWAAS</sequence>
<dbReference type="GO" id="GO:0046872">
    <property type="term" value="F:metal ion binding"/>
    <property type="evidence" value="ECO:0007669"/>
    <property type="project" value="InterPro"/>
</dbReference>
<organism evidence="2 3">
    <name type="scientific">Ruania alba</name>
    <dbReference type="NCBI Taxonomy" id="648782"/>
    <lineage>
        <taxon>Bacteria</taxon>
        <taxon>Bacillati</taxon>
        <taxon>Actinomycetota</taxon>
        <taxon>Actinomycetes</taxon>
        <taxon>Micrococcales</taxon>
        <taxon>Ruaniaceae</taxon>
        <taxon>Ruania</taxon>
    </lineage>
</organism>
<dbReference type="InterPro" id="IPR024344">
    <property type="entry name" value="MDMPI_metal-binding"/>
</dbReference>
<reference evidence="3" key="1">
    <citation type="submission" date="2016-10" db="EMBL/GenBank/DDBJ databases">
        <authorList>
            <person name="Varghese N."/>
            <person name="Submissions S."/>
        </authorList>
    </citation>
    <scope>NUCLEOTIDE SEQUENCE [LARGE SCALE GENOMIC DNA]</scope>
    <source>
        <strain evidence="3">DSM 21368</strain>
    </source>
</reference>
<dbReference type="Proteomes" id="UP000199220">
    <property type="component" value="Unassembled WGS sequence"/>
</dbReference>
<protein>
    <submittedName>
        <fullName evidence="2">TIGR03085 family protein</fullName>
    </submittedName>
</protein>
<dbReference type="Pfam" id="PF11716">
    <property type="entry name" value="MDMPI_N"/>
    <property type="match status" value="1"/>
</dbReference>
<dbReference type="InterPro" id="IPR017517">
    <property type="entry name" value="Maleyloyr_isom"/>
</dbReference>
<dbReference type="EMBL" id="FNTX01000001">
    <property type="protein sequence ID" value="SEE16479.1"/>
    <property type="molecule type" value="Genomic_DNA"/>
</dbReference>
<name>A0A1H5GLA7_9MICO</name>
<dbReference type="OrthoDB" id="3268903at2"/>